<dbReference type="SUPFAM" id="SSF57667">
    <property type="entry name" value="beta-beta-alpha zinc fingers"/>
    <property type="match status" value="1"/>
</dbReference>
<organism evidence="4 5">
    <name type="scientific">Gnathostoma spinigerum</name>
    <dbReference type="NCBI Taxonomy" id="75299"/>
    <lineage>
        <taxon>Eukaryota</taxon>
        <taxon>Metazoa</taxon>
        <taxon>Ecdysozoa</taxon>
        <taxon>Nematoda</taxon>
        <taxon>Chromadorea</taxon>
        <taxon>Rhabditida</taxon>
        <taxon>Spirurina</taxon>
        <taxon>Gnathostomatomorpha</taxon>
        <taxon>Gnathostomatoidea</taxon>
        <taxon>Gnathostomatidae</taxon>
        <taxon>Gnathostoma</taxon>
    </lineage>
</organism>
<keyword evidence="5" id="KW-1185">Reference proteome</keyword>
<evidence type="ECO:0000256" key="2">
    <source>
        <dbReference type="SAM" id="MobiDB-lite"/>
    </source>
</evidence>
<dbReference type="PROSITE" id="PS00028">
    <property type="entry name" value="ZINC_FINGER_C2H2_1"/>
    <property type="match status" value="1"/>
</dbReference>
<sequence length="271" mass="30276">MDLQVLFRAIEAKVEPLECNDQVIEVFAKTVQRLQSELGCELEDVPESALIPPPEPPVQTVTRRLSDFRSRCIGLLSTKIRNEEKRMLNKINRPYRCFVPGCDKRFSWNNNRDRHYERHQARLPFQCSKCPSRFIRTEELADHEALCNAGGSSAGCKQSRKASSNVVHHPVTRCYQTDDAAPGDSLRRNSITPVTHSVSTAKFHHSGFKMNFPLSLKSDESSLSSASCHANDSSFTALKCKLEPNKVELGSRMDPSQPLAFSTSLAADPSG</sequence>
<protein>
    <recommendedName>
        <fullName evidence="3">C2H2-type domain-containing protein</fullName>
    </recommendedName>
</protein>
<dbReference type="Proteomes" id="UP001608902">
    <property type="component" value="Unassembled WGS sequence"/>
</dbReference>
<accession>A0ABD6EUF7</accession>
<dbReference type="SMART" id="SM00355">
    <property type="entry name" value="ZnF_C2H2"/>
    <property type="match status" value="2"/>
</dbReference>
<keyword evidence="1" id="KW-0479">Metal-binding</keyword>
<proteinExistence type="predicted"/>
<evidence type="ECO:0000256" key="1">
    <source>
        <dbReference type="PROSITE-ProRule" id="PRU00042"/>
    </source>
</evidence>
<feature type="domain" description="C2H2-type" evidence="3">
    <location>
        <begin position="95"/>
        <end position="124"/>
    </location>
</feature>
<evidence type="ECO:0000313" key="5">
    <source>
        <dbReference type="Proteomes" id="UP001608902"/>
    </source>
</evidence>
<dbReference type="AlphaFoldDB" id="A0ABD6EUF7"/>
<reference evidence="4 5" key="1">
    <citation type="submission" date="2024-08" db="EMBL/GenBank/DDBJ databases">
        <title>Gnathostoma spinigerum genome.</title>
        <authorList>
            <person name="Gonzalez-Bertolin B."/>
            <person name="Monzon S."/>
            <person name="Zaballos A."/>
            <person name="Jimenez P."/>
            <person name="Dekumyoy P."/>
            <person name="Varona S."/>
            <person name="Cuesta I."/>
            <person name="Sumanam S."/>
            <person name="Adisakwattana P."/>
            <person name="Gasser R.B."/>
            <person name="Hernandez-Gonzalez A."/>
            <person name="Young N.D."/>
            <person name="Perteguer M.J."/>
        </authorList>
    </citation>
    <scope>NUCLEOTIDE SEQUENCE [LARGE SCALE GENOMIC DNA]</scope>
    <source>
        <strain evidence="4">AL3</strain>
        <tissue evidence="4">Liver</tissue>
    </source>
</reference>
<keyword evidence="1" id="KW-0863">Zinc-finger</keyword>
<dbReference type="GO" id="GO:0008270">
    <property type="term" value="F:zinc ion binding"/>
    <property type="evidence" value="ECO:0007669"/>
    <property type="project" value="UniProtKB-KW"/>
</dbReference>
<dbReference type="InterPro" id="IPR036236">
    <property type="entry name" value="Znf_C2H2_sf"/>
</dbReference>
<gene>
    <name evidence="4" type="ORF">AB6A40_008528</name>
</gene>
<comment type="caution">
    <text evidence="4">The sequence shown here is derived from an EMBL/GenBank/DDBJ whole genome shotgun (WGS) entry which is preliminary data.</text>
</comment>
<evidence type="ECO:0000313" key="4">
    <source>
        <dbReference type="EMBL" id="MFH4981819.1"/>
    </source>
</evidence>
<keyword evidence="1" id="KW-0862">Zinc</keyword>
<dbReference type="Gene3D" id="3.30.160.60">
    <property type="entry name" value="Classic Zinc Finger"/>
    <property type="match status" value="1"/>
</dbReference>
<evidence type="ECO:0000259" key="3">
    <source>
        <dbReference type="PROSITE" id="PS50157"/>
    </source>
</evidence>
<name>A0ABD6EUF7_9BILA</name>
<dbReference type="EMBL" id="JBGFUD010007948">
    <property type="protein sequence ID" value="MFH4981819.1"/>
    <property type="molecule type" value="Genomic_DNA"/>
</dbReference>
<feature type="region of interest" description="Disordered" evidence="2">
    <location>
        <begin position="248"/>
        <end position="271"/>
    </location>
</feature>
<dbReference type="PROSITE" id="PS50157">
    <property type="entry name" value="ZINC_FINGER_C2H2_2"/>
    <property type="match status" value="1"/>
</dbReference>
<dbReference type="InterPro" id="IPR013087">
    <property type="entry name" value="Znf_C2H2_type"/>
</dbReference>